<dbReference type="EMBL" id="JBJXBP010000003">
    <property type="protein sequence ID" value="KAL3838243.1"/>
    <property type="molecule type" value="Genomic_DNA"/>
</dbReference>
<name>A0ABD3TPN8_9LAMI</name>
<sequence length="89" mass="10375">MEKLCPLVFAKQSNVLGDKNKNHLGSNEQSKDEGKTKLVPPVNLTNLSITQFLYRIKCMIRDDYLNYSHSIDFLDALLYVLNSWIQWQK</sequence>
<feature type="region of interest" description="Disordered" evidence="1">
    <location>
        <begin position="17"/>
        <end position="37"/>
    </location>
</feature>
<keyword evidence="3" id="KW-1185">Reference proteome</keyword>
<comment type="caution">
    <text evidence="2">The sequence shown here is derived from an EMBL/GenBank/DDBJ whole genome shotgun (WGS) entry which is preliminary data.</text>
</comment>
<gene>
    <name evidence="2" type="ORF">ACJIZ3_022834</name>
</gene>
<evidence type="ECO:0000256" key="1">
    <source>
        <dbReference type="SAM" id="MobiDB-lite"/>
    </source>
</evidence>
<dbReference type="Proteomes" id="UP001634393">
    <property type="component" value="Unassembled WGS sequence"/>
</dbReference>
<protein>
    <submittedName>
        <fullName evidence="2">Uncharacterized protein</fullName>
    </submittedName>
</protein>
<accession>A0ABD3TPN8</accession>
<evidence type="ECO:0000313" key="3">
    <source>
        <dbReference type="Proteomes" id="UP001634393"/>
    </source>
</evidence>
<organism evidence="2 3">
    <name type="scientific">Penstemon smallii</name>
    <dbReference type="NCBI Taxonomy" id="265156"/>
    <lineage>
        <taxon>Eukaryota</taxon>
        <taxon>Viridiplantae</taxon>
        <taxon>Streptophyta</taxon>
        <taxon>Embryophyta</taxon>
        <taxon>Tracheophyta</taxon>
        <taxon>Spermatophyta</taxon>
        <taxon>Magnoliopsida</taxon>
        <taxon>eudicotyledons</taxon>
        <taxon>Gunneridae</taxon>
        <taxon>Pentapetalae</taxon>
        <taxon>asterids</taxon>
        <taxon>lamiids</taxon>
        <taxon>Lamiales</taxon>
        <taxon>Plantaginaceae</taxon>
        <taxon>Cheloneae</taxon>
        <taxon>Penstemon</taxon>
    </lineage>
</organism>
<evidence type="ECO:0000313" key="2">
    <source>
        <dbReference type="EMBL" id="KAL3838243.1"/>
    </source>
</evidence>
<proteinExistence type="predicted"/>
<dbReference type="AlphaFoldDB" id="A0ABD3TPN8"/>
<reference evidence="2 3" key="1">
    <citation type="submission" date="2024-12" db="EMBL/GenBank/DDBJ databases">
        <title>The unique morphological basis and parallel evolutionary history of personate flowers in Penstemon.</title>
        <authorList>
            <person name="Depatie T.H."/>
            <person name="Wessinger C.A."/>
        </authorList>
    </citation>
    <scope>NUCLEOTIDE SEQUENCE [LARGE SCALE GENOMIC DNA]</scope>
    <source>
        <strain evidence="2">WTNN_2</strain>
        <tissue evidence="2">Leaf</tissue>
    </source>
</reference>